<comment type="catalytic activity">
    <reaction evidence="1 7">
        <text>dTDP-4-dehydro-6-deoxy-alpha-D-glucose = dTDP-4-dehydro-beta-L-rhamnose</text>
        <dbReference type="Rhea" id="RHEA:16969"/>
        <dbReference type="ChEBI" id="CHEBI:57649"/>
        <dbReference type="ChEBI" id="CHEBI:62830"/>
        <dbReference type="EC" id="5.1.3.13"/>
    </reaction>
</comment>
<evidence type="ECO:0000313" key="9">
    <source>
        <dbReference type="Proteomes" id="UP000008139"/>
    </source>
</evidence>
<keyword evidence="7 8" id="KW-0413">Isomerase</keyword>
<dbReference type="GO" id="GO:0019305">
    <property type="term" value="P:dTDP-rhamnose biosynthetic process"/>
    <property type="evidence" value="ECO:0007669"/>
    <property type="project" value="UniProtKB-UniRule"/>
</dbReference>
<dbReference type="SUPFAM" id="SSF51182">
    <property type="entry name" value="RmlC-like cupins"/>
    <property type="match status" value="1"/>
</dbReference>
<dbReference type="Pfam" id="PF00908">
    <property type="entry name" value="dTDP_sugar_isom"/>
    <property type="match status" value="1"/>
</dbReference>
<dbReference type="AlphaFoldDB" id="F2LUX9"/>
<accession>F2LUX9</accession>
<feature type="site" description="Participates in a stacking interaction with the thymidine ring of dTDP-4-oxo-6-deoxyglucose" evidence="6">
    <location>
        <position position="137"/>
    </location>
</feature>
<protein>
    <recommendedName>
        <fullName evidence="4 7">dTDP-4-dehydrorhamnose 3,5-epimerase</fullName>
        <ecNumber evidence="3 7">5.1.3.13</ecNumber>
    </recommendedName>
    <alternativeName>
        <fullName evidence="7">Thymidine diphospho-4-keto-rhamnose 3,5-epimerase</fullName>
    </alternativeName>
</protein>
<comment type="subunit">
    <text evidence="7">Homodimer.</text>
</comment>
<sequence>MKIIKTKIPDVVIIELKVFGDNRGYFMETFRQDIFEKNVRKINFIQDNESKSKRGVLRGLHYQLPPFAQSKLVRVIKGSVIDVAVDIRKGSSTFGKYVAVELSEDNKKQLFIPRGFAHGFLVTSDEAIFTYKVDNYYAPEYDRNIRFDDPDININWNFPKDKILVSEKDKNAPLLKDAEIFEYVDLYEDVQ</sequence>
<reference evidence="9" key="2">
    <citation type="submission" date="2011-03" db="EMBL/GenBank/DDBJ databases">
        <title>The complete genome of Hippea maritima DSM 10411.</title>
        <authorList>
            <consortium name="US DOE Joint Genome Institute (JGI-PGF)"/>
            <person name="Lucas S."/>
            <person name="Copeland A."/>
            <person name="Lapidus A."/>
            <person name="Bruce D."/>
            <person name="Goodwin L."/>
            <person name="Pitluck S."/>
            <person name="Peters L."/>
            <person name="Kyrpides N."/>
            <person name="Mavromatis K."/>
            <person name="Pagani I."/>
            <person name="Ivanova N."/>
            <person name="Mikhailova N."/>
            <person name="Lu M."/>
            <person name="Detter J.C."/>
            <person name="Tapia R."/>
            <person name="Han C."/>
            <person name="Land M."/>
            <person name="Hauser L."/>
            <person name="Markowitz V."/>
            <person name="Cheng J.-F."/>
            <person name="Hugenholtz P."/>
            <person name="Woyke T."/>
            <person name="Wu D."/>
            <person name="Spring S."/>
            <person name="Schroeder M."/>
            <person name="Brambilla E."/>
            <person name="Klenk H.-P."/>
            <person name="Eisen J.A."/>
        </authorList>
    </citation>
    <scope>NUCLEOTIDE SEQUENCE [LARGE SCALE GENOMIC DNA]</scope>
    <source>
        <strain evidence="9">ATCC 700847 / DSM 10411 / MH2</strain>
    </source>
</reference>
<dbReference type="PANTHER" id="PTHR21047">
    <property type="entry name" value="DTDP-6-DEOXY-D-GLUCOSE-3,5 EPIMERASE"/>
    <property type="match status" value="1"/>
</dbReference>
<comment type="pathway">
    <text evidence="7">Carbohydrate biosynthesis; dTDP-L-rhamnose biosynthesis.</text>
</comment>
<gene>
    <name evidence="8" type="ordered locus">Hipma_1706</name>
</gene>
<evidence type="ECO:0000256" key="6">
    <source>
        <dbReference type="PIRSR" id="PIRSR600888-3"/>
    </source>
</evidence>
<dbReference type="RefSeq" id="WP_013682671.1">
    <property type="nucleotide sequence ID" value="NC_015318.1"/>
</dbReference>
<evidence type="ECO:0000256" key="5">
    <source>
        <dbReference type="PIRSR" id="PIRSR600888-1"/>
    </source>
</evidence>
<dbReference type="NCBIfam" id="TIGR01221">
    <property type="entry name" value="rmlC"/>
    <property type="match status" value="1"/>
</dbReference>
<evidence type="ECO:0000256" key="3">
    <source>
        <dbReference type="ARBA" id="ARBA00012098"/>
    </source>
</evidence>
<dbReference type="Proteomes" id="UP000008139">
    <property type="component" value="Chromosome"/>
</dbReference>
<evidence type="ECO:0000313" key="8">
    <source>
        <dbReference type="EMBL" id="AEA34648.1"/>
    </source>
</evidence>
<dbReference type="UniPathway" id="UPA00124"/>
<dbReference type="eggNOG" id="COG1898">
    <property type="taxonomic scope" value="Bacteria"/>
</dbReference>
<evidence type="ECO:0000256" key="1">
    <source>
        <dbReference type="ARBA" id="ARBA00001298"/>
    </source>
</evidence>
<dbReference type="STRING" id="760142.Hipma_1706"/>
<dbReference type="InterPro" id="IPR011051">
    <property type="entry name" value="RmlC_Cupin_sf"/>
</dbReference>
<dbReference type="InParanoid" id="F2LUX9"/>
<comment type="function">
    <text evidence="2 7">Catalyzes the epimerization of the C3' and C5'positions of dTDP-6-deoxy-D-xylo-4-hexulose, forming dTDP-6-deoxy-L-lyxo-4-hexulose.</text>
</comment>
<evidence type="ECO:0000256" key="7">
    <source>
        <dbReference type="RuleBase" id="RU364069"/>
    </source>
</evidence>
<dbReference type="FunCoup" id="F2LUX9">
    <property type="interactions" value="294"/>
</dbReference>
<dbReference type="EC" id="5.1.3.13" evidence="3 7"/>
<keyword evidence="9" id="KW-1185">Reference proteome</keyword>
<dbReference type="GO" id="GO:0005829">
    <property type="term" value="C:cytosol"/>
    <property type="evidence" value="ECO:0007669"/>
    <property type="project" value="TreeGrafter"/>
</dbReference>
<dbReference type="EMBL" id="CP002606">
    <property type="protein sequence ID" value="AEA34648.1"/>
    <property type="molecule type" value="Genomic_DNA"/>
</dbReference>
<dbReference type="OrthoDB" id="9800680at2"/>
<organism evidence="8 9">
    <name type="scientific">Hippea maritima (strain ATCC 700847 / DSM 10411 / MH2)</name>
    <dbReference type="NCBI Taxonomy" id="760142"/>
    <lineage>
        <taxon>Bacteria</taxon>
        <taxon>Pseudomonadati</taxon>
        <taxon>Campylobacterota</taxon>
        <taxon>Desulfurellia</taxon>
        <taxon>Desulfurellales</taxon>
        <taxon>Hippeaceae</taxon>
        <taxon>Hippea</taxon>
    </lineage>
</organism>
<evidence type="ECO:0000256" key="4">
    <source>
        <dbReference type="ARBA" id="ARBA00019595"/>
    </source>
</evidence>
<feature type="active site" description="Proton donor" evidence="5">
    <location>
        <position position="131"/>
    </location>
</feature>
<proteinExistence type="inferred from homology"/>
<dbReference type="HOGENOM" id="CLU_090940_1_1_7"/>
<reference evidence="8 9" key="1">
    <citation type="journal article" date="2011" name="Stand. Genomic Sci.">
        <title>Complete genome sequence of the thermophilic sulfur-reducer Hippea maritima type strain (MH(2)).</title>
        <authorList>
            <person name="Huntemann M."/>
            <person name="Lu M."/>
            <person name="Nolan M."/>
            <person name="Lapidus A."/>
            <person name="Lucas S."/>
            <person name="Hammon N."/>
            <person name="Deshpande S."/>
            <person name="Cheng J.F."/>
            <person name="Tapia R."/>
            <person name="Han C."/>
            <person name="Goodwin L."/>
            <person name="Pitluck S."/>
            <person name="Liolios K."/>
            <person name="Pagani I."/>
            <person name="Ivanova N."/>
            <person name="Ovchinikova G."/>
            <person name="Pati A."/>
            <person name="Chen A."/>
            <person name="Palaniappan K."/>
            <person name="Land M."/>
            <person name="Hauser L."/>
            <person name="Jeffries C.D."/>
            <person name="Detter J.C."/>
            <person name="Brambilla E.M."/>
            <person name="Rohde M."/>
            <person name="Spring S."/>
            <person name="Goker M."/>
            <person name="Woyke T."/>
            <person name="Bristow J."/>
            <person name="Eisen J.A."/>
            <person name="Markowitz V."/>
            <person name="Hugenholtz P."/>
            <person name="Kyrpides N.C."/>
            <person name="Klenk H.P."/>
            <person name="Mavromatis K."/>
        </authorList>
    </citation>
    <scope>NUCLEOTIDE SEQUENCE [LARGE SCALE GENOMIC DNA]</scope>
    <source>
        <strain evidence="9">ATCC 700847 / DSM 10411 / MH2</strain>
    </source>
</reference>
<dbReference type="GO" id="GO:0008830">
    <property type="term" value="F:dTDP-4-dehydrorhamnose 3,5-epimerase activity"/>
    <property type="evidence" value="ECO:0007669"/>
    <property type="project" value="UniProtKB-UniRule"/>
</dbReference>
<dbReference type="InterPro" id="IPR014710">
    <property type="entry name" value="RmlC-like_jellyroll"/>
</dbReference>
<dbReference type="KEGG" id="hmr:Hipma_1706"/>
<dbReference type="InterPro" id="IPR000888">
    <property type="entry name" value="RmlC-like"/>
</dbReference>
<dbReference type="GO" id="GO:0000271">
    <property type="term" value="P:polysaccharide biosynthetic process"/>
    <property type="evidence" value="ECO:0007669"/>
    <property type="project" value="TreeGrafter"/>
</dbReference>
<evidence type="ECO:0000256" key="2">
    <source>
        <dbReference type="ARBA" id="ARBA00001997"/>
    </source>
</evidence>
<comment type="similarity">
    <text evidence="7">Belongs to the dTDP-4-dehydrorhamnose 3,5-epimerase family.</text>
</comment>
<dbReference type="PANTHER" id="PTHR21047:SF2">
    <property type="entry name" value="THYMIDINE DIPHOSPHO-4-KETO-RHAMNOSE 3,5-EPIMERASE"/>
    <property type="match status" value="1"/>
</dbReference>
<feature type="active site" description="Proton acceptor" evidence="5">
    <location>
        <position position="61"/>
    </location>
</feature>
<dbReference type="Gene3D" id="2.60.120.10">
    <property type="entry name" value="Jelly Rolls"/>
    <property type="match status" value="1"/>
</dbReference>
<name>F2LUX9_HIPMA</name>
<dbReference type="CDD" id="cd00438">
    <property type="entry name" value="cupin_RmlC"/>
    <property type="match status" value="1"/>
</dbReference>